<dbReference type="Gene3D" id="1.10.3910.10">
    <property type="entry name" value="SP0561-like"/>
    <property type="match status" value="1"/>
</dbReference>
<dbReference type="AlphaFoldDB" id="A0A1G2JJW1"/>
<protein>
    <recommendedName>
        <fullName evidence="3">DUF1858 domain-containing protein</fullName>
    </recommendedName>
</protein>
<reference evidence="1 2" key="1">
    <citation type="journal article" date="2016" name="Nat. Commun.">
        <title>Thousands of microbial genomes shed light on interconnected biogeochemical processes in an aquifer system.</title>
        <authorList>
            <person name="Anantharaman K."/>
            <person name="Brown C.T."/>
            <person name="Hug L.A."/>
            <person name="Sharon I."/>
            <person name="Castelle C.J."/>
            <person name="Probst A.J."/>
            <person name="Thomas B.C."/>
            <person name="Singh A."/>
            <person name="Wilkins M.J."/>
            <person name="Karaoz U."/>
            <person name="Brodie E.L."/>
            <person name="Williams K.H."/>
            <person name="Hubbard S.S."/>
            <person name="Banfield J.F."/>
        </authorList>
    </citation>
    <scope>NUCLEOTIDE SEQUENCE [LARGE SCALE GENOMIC DNA]</scope>
</reference>
<comment type="caution">
    <text evidence="1">The sequence shown here is derived from an EMBL/GenBank/DDBJ whole genome shotgun (WGS) entry which is preliminary data.</text>
</comment>
<dbReference type="Proteomes" id="UP000178935">
    <property type="component" value="Unassembled WGS sequence"/>
</dbReference>
<evidence type="ECO:0000313" key="2">
    <source>
        <dbReference type="Proteomes" id="UP000178935"/>
    </source>
</evidence>
<dbReference type="InterPro" id="IPR038062">
    <property type="entry name" value="ScdA-like_N_sf"/>
</dbReference>
<evidence type="ECO:0008006" key="3">
    <source>
        <dbReference type="Google" id="ProtNLM"/>
    </source>
</evidence>
<proteinExistence type="predicted"/>
<sequence length="85" mass="9519">MKNKITKNIPIAKQSRIHDADKIGIGTTLEKIMEKSGSEEILSKHSVPCLSCPMAKFEMTELKIGDVCKMYGINVEKLLKDLNKN</sequence>
<accession>A0A1G2JJW1</accession>
<organism evidence="1 2">
    <name type="scientific">Candidatus Staskawiczbacteria bacterium RIFOXYD1_FULL_32_13</name>
    <dbReference type="NCBI Taxonomy" id="1802234"/>
    <lineage>
        <taxon>Bacteria</taxon>
        <taxon>Candidatus Staskawicziibacteriota</taxon>
    </lineage>
</organism>
<gene>
    <name evidence="1" type="ORF">A2561_04955</name>
</gene>
<dbReference type="SUPFAM" id="SSF140683">
    <property type="entry name" value="SP0561-like"/>
    <property type="match status" value="1"/>
</dbReference>
<name>A0A1G2JJW1_9BACT</name>
<dbReference type="EMBL" id="MHPU01000044">
    <property type="protein sequence ID" value="OGZ87404.1"/>
    <property type="molecule type" value="Genomic_DNA"/>
</dbReference>
<evidence type="ECO:0000313" key="1">
    <source>
        <dbReference type="EMBL" id="OGZ87404.1"/>
    </source>
</evidence>